<feature type="compositionally biased region" description="Low complexity" evidence="2">
    <location>
        <begin position="454"/>
        <end position="472"/>
    </location>
</feature>
<feature type="region of interest" description="Disordered" evidence="2">
    <location>
        <begin position="253"/>
        <end position="337"/>
    </location>
</feature>
<dbReference type="CDD" id="cd08204">
    <property type="entry name" value="ArfGap"/>
    <property type="match status" value="1"/>
</dbReference>
<dbReference type="InterPro" id="IPR038508">
    <property type="entry name" value="ArfGAP_dom_sf"/>
</dbReference>
<dbReference type="Pfam" id="PF01412">
    <property type="entry name" value="ArfGap"/>
    <property type="match status" value="1"/>
</dbReference>
<feature type="domain" description="Arf-GAP" evidence="4">
    <location>
        <begin position="34"/>
        <end position="123"/>
    </location>
</feature>
<dbReference type="EMBL" id="JAPDRL010000005">
    <property type="protein sequence ID" value="KAJ9668806.1"/>
    <property type="molecule type" value="Genomic_DNA"/>
</dbReference>
<evidence type="ECO:0000256" key="2">
    <source>
        <dbReference type="SAM" id="MobiDB-lite"/>
    </source>
</evidence>
<dbReference type="Gene3D" id="1.10.220.150">
    <property type="entry name" value="Arf GTPase activating protein"/>
    <property type="match status" value="1"/>
</dbReference>
<feature type="compositionally biased region" description="Low complexity" evidence="2">
    <location>
        <begin position="480"/>
        <end position="496"/>
    </location>
</feature>
<feature type="region of interest" description="Disordered" evidence="2">
    <location>
        <begin position="413"/>
        <end position="432"/>
    </location>
</feature>
<evidence type="ECO:0000259" key="4">
    <source>
        <dbReference type="PROSITE" id="PS50115"/>
    </source>
</evidence>
<evidence type="ECO:0000313" key="6">
    <source>
        <dbReference type="Proteomes" id="UP001172684"/>
    </source>
</evidence>
<keyword evidence="1" id="KW-0479">Metal-binding</keyword>
<dbReference type="PANTHER" id="PTHR45705">
    <property type="entry name" value="FI20236P1"/>
    <property type="match status" value="1"/>
</dbReference>
<reference evidence="5" key="1">
    <citation type="submission" date="2022-10" db="EMBL/GenBank/DDBJ databases">
        <title>Culturing micro-colonial fungi from biological soil crusts in the Mojave desert and describing Neophaeococcomyces mojavensis, and introducing the new genera and species Taxawa tesnikishii.</title>
        <authorList>
            <person name="Kurbessoian T."/>
            <person name="Stajich J.E."/>
        </authorList>
    </citation>
    <scope>NUCLEOTIDE SEQUENCE</scope>
    <source>
        <strain evidence="5">TK_1</strain>
    </source>
</reference>
<feature type="compositionally biased region" description="Low complexity" evidence="2">
    <location>
        <begin position="296"/>
        <end position="310"/>
    </location>
</feature>
<dbReference type="SMART" id="SM00165">
    <property type="entry name" value="UBA"/>
    <property type="match status" value="1"/>
</dbReference>
<dbReference type="Proteomes" id="UP001172684">
    <property type="component" value="Unassembled WGS sequence"/>
</dbReference>
<gene>
    <name evidence="5" type="primary">GTS1</name>
    <name evidence="5" type="ORF">H2201_001052</name>
</gene>
<feature type="region of interest" description="Disordered" evidence="2">
    <location>
        <begin position="447"/>
        <end position="515"/>
    </location>
</feature>
<sequence length="679" mass="73277">MSSALSKRQQARNERTLQDLIKTVPGNDRMGKLEYAPFQLGIFLCMRCAALHRKLGTHVSKVKSLSMDSWNNEQVDTMKRMGNAASNRLFNPQNAKPAIPIDVDEVDGAMERYIRQKYEHQAFKGGAGPGTRHDTGSTSSAEDRPPPLPPKPGKRFGFGLRAASSTFPLSRHEKTARPISPEPAELGMEQSPPRVNKPSRVFGANVANGGIDLDSKLATLREMGFLDEKRNLTVLKGLNGNLDKAVEALIRLGERDKSPSRGQTPAPVPKDTNVNGITIDRTRRAPATGQTNNPFDQLDAPGDQQQQPQANISTQRPMASNTVYSAPTSPTNPYNPFLPLVQPPTISQTPLEQSFQNMQISQQPQQLFPHSTGGYQYHGQQQHNPFLQAFTPPPMPEIPSQYSNHIPQAASYQAEGQYQQFQQQAQMQSSNPFLRTSRSQIFTSTNPFNIQQSTPTSAFAQAPPQPQQQYTAPYPPQPSQPIQTSQQAPAQASYAQPQPPPQFQDPIPHQQQHQQNLAAFHQNHHFPIAQPTNPPQRFDKTSILALYNYPHLAPARPSESTSAIPEDAAAPSQARGHAKQRSVTMPVPATQTSMGATAGAGPVSLNPFASAGGGAGGAGGTNTAFATGSGGGTPAAGNGANGSMGGRHASNEGVDFAASMMNGRHSPDAFAGLSSRFVR</sequence>
<feature type="compositionally biased region" description="Polar residues" evidence="2">
    <location>
        <begin position="311"/>
        <end position="334"/>
    </location>
</feature>
<dbReference type="PRINTS" id="PR00405">
    <property type="entry name" value="REVINTRACTNG"/>
</dbReference>
<dbReference type="SUPFAM" id="SSF46934">
    <property type="entry name" value="UBA-like"/>
    <property type="match status" value="1"/>
</dbReference>
<dbReference type="PANTHER" id="PTHR45705:SF7">
    <property type="entry name" value="ACTIVATING PROTEIN FOR ARF, PUTATIVE (AFU_ORTHOLOGUE AFUA_4G09120)-RELATED"/>
    <property type="match status" value="1"/>
</dbReference>
<dbReference type="PROSITE" id="PS50115">
    <property type="entry name" value="ARFGAP"/>
    <property type="match status" value="1"/>
</dbReference>
<name>A0ABQ9P2H4_9PEZI</name>
<feature type="compositionally biased region" description="Low complexity" evidence="2">
    <location>
        <begin position="504"/>
        <end position="515"/>
    </location>
</feature>
<dbReference type="SUPFAM" id="SSF57863">
    <property type="entry name" value="ArfGap/RecO-like zinc finger"/>
    <property type="match status" value="1"/>
</dbReference>
<feature type="compositionally biased region" description="Basic and acidic residues" evidence="2">
    <location>
        <begin position="131"/>
        <end position="145"/>
    </location>
</feature>
<keyword evidence="6" id="KW-1185">Reference proteome</keyword>
<dbReference type="InterPro" id="IPR015940">
    <property type="entry name" value="UBA"/>
</dbReference>
<evidence type="ECO:0000259" key="3">
    <source>
        <dbReference type="PROSITE" id="PS50030"/>
    </source>
</evidence>
<accession>A0ABQ9P2H4</accession>
<feature type="compositionally biased region" description="Low complexity" evidence="2">
    <location>
        <begin position="413"/>
        <end position="428"/>
    </location>
</feature>
<dbReference type="SMART" id="SM00105">
    <property type="entry name" value="ArfGap"/>
    <property type="match status" value="1"/>
</dbReference>
<dbReference type="Gene3D" id="1.10.8.10">
    <property type="entry name" value="DNA helicase RuvA subunit, C-terminal domain"/>
    <property type="match status" value="1"/>
</dbReference>
<keyword evidence="1" id="KW-0862">Zinc</keyword>
<evidence type="ECO:0000256" key="1">
    <source>
        <dbReference type="PROSITE-ProRule" id="PRU00288"/>
    </source>
</evidence>
<dbReference type="InterPro" id="IPR009060">
    <property type="entry name" value="UBA-like_sf"/>
</dbReference>
<dbReference type="InterPro" id="IPR037278">
    <property type="entry name" value="ARFGAP/RecO"/>
</dbReference>
<proteinExistence type="predicted"/>
<dbReference type="PROSITE" id="PS50030">
    <property type="entry name" value="UBA"/>
    <property type="match status" value="1"/>
</dbReference>
<evidence type="ECO:0000313" key="5">
    <source>
        <dbReference type="EMBL" id="KAJ9668806.1"/>
    </source>
</evidence>
<keyword evidence="1" id="KW-0863">Zinc-finger</keyword>
<protein>
    <submittedName>
        <fullName evidence="5">Protein gts1</fullName>
    </submittedName>
</protein>
<comment type="caution">
    <text evidence="5">The sequence shown here is derived from an EMBL/GenBank/DDBJ whole genome shotgun (WGS) entry which is preliminary data.</text>
</comment>
<dbReference type="InterPro" id="IPR051718">
    <property type="entry name" value="ARF_GTPase-activating"/>
</dbReference>
<feature type="domain" description="UBA" evidence="3">
    <location>
        <begin position="212"/>
        <end position="252"/>
    </location>
</feature>
<feature type="region of interest" description="Disordered" evidence="2">
    <location>
        <begin position="555"/>
        <end position="583"/>
    </location>
</feature>
<organism evidence="5 6">
    <name type="scientific">Coniosporium apollinis</name>
    <dbReference type="NCBI Taxonomy" id="61459"/>
    <lineage>
        <taxon>Eukaryota</taxon>
        <taxon>Fungi</taxon>
        <taxon>Dikarya</taxon>
        <taxon>Ascomycota</taxon>
        <taxon>Pezizomycotina</taxon>
        <taxon>Dothideomycetes</taxon>
        <taxon>Dothideomycetes incertae sedis</taxon>
        <taxon>Coniosporium</taxon>
    </lineage>
</organism>
<dbReference type="InterPro" id="IPR001164">
    <property type="entry name" value="ArfGAP_dom"/>
</dbReference>
<feature type="region of interest" description="Disordered" evidence="2">
    <location>
        <begin position="121"/>
        <end position="194"/>
    </location>
</feature>